<dbReference type="GO" id="GO:0016887">
    <property type="term" value="F:ATP hydrolysis activity"/>
    <property type="evidence" value="ECO:0007669"/>
    <property type="project" value="InterPro"/>
</dbReference>
<dbReference type="EMBL" id="JANCYU010000036">
    <property type="protein sequence ID" value="KAK4526057.1"/>
    <property type="molecule type" value="Genomic_DNA"/>
</dbReference>
<evidence type="ECO:0000256" key="7">
    <source>
        <dbReference type="ARBA" id="ARBA00022842"/>
    </source>
</evidence>
<comment type="subcellular location">
    <subcellularLocation>
        <location evidence="1">Membrane</location>
        <topology evidence="1">Multi-pass membrane protein</topology>
    </subcellularLocation>
</comment>
<keyword evidence="5" id="KW-0547">Nucleotide-binding</keyword>
<feature type="transmembrane region" description="Helical" evidence="11">
    <location>
        <begin position="210"/>
        <end position="233"/>
    </location>
</feature>
<reference evidence="13 14" key="1">
    <citation type="submission" date="2022-07" db="EMBL/GenBank/DDBJ databases">
        <title>Genome-wide signatures of adaptation to extreme environments.</title>
        <authorList>
            <person name="Cho C.H."/>
            <person name="Yoon H.S."/>
        </authorList>
    </citation>
    <scope>NUCLEOTIDE SEQUENCE [LARGE SCALE GENOMIC DNA]</scope>
    <source>
        <strain evidence="13 14">108.79 E11</strain>
    </source>
</reference>
<dbReference type="SFLD" id="SFLDS00003">
    <property type="entry name" value="Haloacid_Dehalogenase"/>
    <property type="match status" value="1"/>
</dbReference>
<evidence type="ECO:0000256" key="11">
    <source>
        <dbReference type="SAM" id="Phobius"/>
    </source>
</evidence>
<dbReference type="InterPro" id="IPR051949">
    <property type="entry name" value="Cation_Transport_ATPase"/>
</dbReference>
<name>A0AAV9IF78_9RHOD</name>
<dbReference type="SUPFAM" id="SSF56784">
    <property type="entry name" value="HAD-like"/>
    <property type="match status" value="1"/>
</dbReference>
<dbReference type="PROSITE" id="PS00154">
    <property type="entry name" value="ATPASE_E1_E2"/>
    <property type="match status" value="1"/>
</dbReference>
<dbReference type="SUPFAM" id="SSF81665">
    <property type="entry name" value="Calcium ATPase, transmembrane domain M"/>
    <property type="match status" value="1"/>
</dbReference>
<dbReference type="SUPFAM" id="SSF81660">
    <property type="entry name" value="Metal cation-transporting ATPase, ATP-binding domain N"/>
    <property type="match status" value="1"/>
</dbReference>
<dbReference type="Gene3D" id="3.40.1110.10">
    <property type="entry name" value="Calcium-transporting ATPase, cytoplasmic domain N"/>
    <property type="match status" value="1"/>
</dbReference>
<keyword evidence="4" id="KW-0479">Metal-binding</keyword>
<evidence type="ECO:0000256" key="2">
    <source>
        <dbReference type="ARBA" id="ARBA00006024"/>
    </source>
</evidence>
<keyword evidence="6" id="KW-0067">ATP-binding</keyword>
<keyword evidence="14" id="KW-1185">Reference proteome</keyword>
<proteinExistence type="inferred from homology"/>
<dbReference type="InterPro" id="IPR036412">
    <property type="entry name" value="HAD-like_sf"/>
</dbReference>
<evidence type="ECO:0000256" key="8">
    <source>
        <dbReference type="ARBA" id="ARBA00022967"/>
    </source>
</evidence>
<evidence type="ECO:0000256" key="9">
    <source>
        <dbReference type="ARBA" id="ARBA00022989"/>
    </source>
</evidence>
<dbReference type="GO" id="GO:0016020">
    <property type="term" value="C:membrane"/>
    <property type="evidence" value="ECO:0007669"/>
    <property type="project" value="UniProtKB-SubCell"/>
</dbReference>
<evidence type="ECO:0000313" key="13">
    <source>
        <dbReference type="EMBL" id="KAK4526057.1"/>
    </source>
</evidence>
<evidence type="ECO:0000256" key="3">
    <source>
        <dbReference type="ARBA" id="ARBA00022692"/>
    </source>
</evidence>
<keyword evidence="9 11" id="KW-1133">Transmembrane helix</keyword>
<keyword evidence="7" id="KW-0460">Magnesium</keyword>
<gene>
    <name evidence="13" type="ORF">GAYE_SCF19G3968</name>
</gene>
<feature type="transmembrane region" description="Helical" evidence="11">
    <location>
        <begin position="383"/>
        <end position="404"/>
    </location>
</feature>
<protein>
    <recommendedName>
        <fullName evidence="12">P-type ATPase A domain-containing protein</fullName>
    </recommendedName>
</protein>
<organism evidence="13 14">
    <name type="scientific">Galdieria yellowstonensis</name>
    <dbReference type="NCBI Taxonomy" id="3028027"/>
    <lineage>
        <taxon>Eukaryota</taxon>
        <taxon>Rhodophyta</taxon>
        <taxon>Bangiophyceae</taxon>
        <taxon>Galdieriales</taxon>
        <taxon>Galdieriaceae</taxon>
        <taxon>Galdieria</taxon>
    </lineage>
</organism>
<evidence type="ECO:0000313" key="14">
    <source>
        <dbReference type="Proteomes" id="UP001300502"/>
    </source>
</evidence>
<dbReference type="SFLD" id="SFLDF00027">
    <property type="entry name" value="p-type_atpase"/>
    <property type="match status" value="1"/>
</dbReference>
<dbReference type="PANTHER" id="PTHR43079:SF1">
    <property type="entry name" value="CADMIUM_ZINC-TRANSPORTING ATPASE HMA1, CHLOROPLASTIC-RELATED"/>
    <property type="match status" value="1"/>
</dbReference>
<sequence>MDWNTLLSLVQREHKSSSLFIHCNPKVFSLHRRRNDLVTLYFLSWWKKKQLFLTSMYWKPLLSRWKTKVWLAHLNTRGHGEKTVKTNEESNSVNSLSWEDNVFHCDGTLCGGSGNKKDSFVKYLLHVSFPKHVANRLEVVLDSMESDIRVPIFAALLFIVALVGRYFGLRKYVTTVLLGICFVVGGLPALDDTICSLKARDVNIDVLMTAAAVASVVQGSLVEGTLLVLLYSLSHIAEKKVQQFATKRLDSLRDNIPQTALCVGTSEKLYDSPCEVSLSQVKPGDWILVRAGEIAPCDGIVRKGSAFVTREHFNGESVPYSVGEGTEVLSGSRTLDGSLVLEVSRMSSESTLQKILFLVAEAQRNRPPIQVWVDRFGSLYSKLILLISFCIISFLSPLSVGLWGKKYSIAFWGSGGSLSRGLGFLVTTSPCALVIGAPVAYLSCLSVAASRGVFIKGGAKSIENISGCNHFAFDKTGTLTRGSVHLVRIMTYSPQCSQPEIVWNISQDNMIDQNRERQYSCMSNASCCQHVGWEEALSFAASLERGSVHPFAKAVQIAAENAKLELDIPMEYHAVSGLGLSGTFQDGQRQKKVWFGRLTYVMEYLSLEQSFVSWLESKLDEVASRGESVAILADSNGKIAIFCFVDQIRPETVKALSLLQREQARITILTGDTLAATSAIMDKLPKTLKNNIEILHSLTPKSKLDWISQYSKEKKSGLVMVGDGMNDAPALAAATTGVVLGLASATAVQAADIILVQPDLTRVVWLWKIAKCTKRIVIQNIVFALMCMVVASFASVLGTMPLWLAVIVHEGSTILVGCNGLRLLLWQRAKE</sequence>
<evidence type="ECO:0000256" key="1">
    <source>
        <dbReference type="ARBA" id="ARBA00004141"/>
    </source>
</evidence>
<dbReference type="InterPro" id="IPR023214">
    <property type="entry name" value="HAD_sf"/>
</dbReference>
<dbReference type="Gene3D" id="2.70.150.10">
    <property type="entry name" value="Calcium-transporting ATPase, cytoplasmic transduction domain A"/>
    <property type="match status" value="1"/>
</dbReference>
<evidence type="ECO:0000256" key="6">
    <source>
        <dbReference type="ARBA" id="ARBA00022840"/>
    </source>
</evidence>
<keyword evidence="10 11" id="KW-0472">Membrane</keyword>
<dbReference type="InterPro" id="IPR018303">
    <property type="entry name" value="ATPase_P-typ_P_site"/>
</dbReference>
<dbReference type="PRINTS" id="PR00119">
    <property type="entry name" value="CATATPASE"/>
</dbReference>
<dbReference type="InterPro" id="IPR059000">
    <property type="entry name" value="ATPase_P-type_domA"/>
</dbReference>
<comment type="similarity">
    <text evidence="2">Belongs to the cation transport ATPase (P-type) (TC 3.A.3) family. Type IB subfamily.</text>
</comment>
<evidence type="ECO:0000256" key="5">
    <source>
        <dbReference type="ARBA" id="ARBA00022741"/>
    </source>
</evidence>
<dbReference type="SFLD" id="SFLDG00002">
    <property type="entry name" value="C1.7:_P-type_atpase_like"/>
    <property type="match status" value="1"/>
</dbReference>
<feature type="transmembrane region" description="Helical" evidence="11">
    <location>
        <begin position="776"/>
        <end position="796"/>
    </location>
</feature>
<feature type="transmembrane region" description="Helical" evidence="11">
    <location>
        <begin position="424"/>
        <end position="448"/>
    </location>
</feature>
<dbReference type="GO" id="GO:0046872">
    <property type="term" value="F:metal ion binding"/>
    <property type="evidence" value="ECO:0007669"/>
    <property type="project" value="UniProtKB-KW"/>
</dbReference>
<dbReference type="InterPro" id="IPR008250">
    <property type="entry name" value="ATPase_P-typ_transduc_dom_A_sf"/>
</dbReference>
<comment type="caution">
    <text evidence="13">The sequence shown here is derived from an EMBL/GenBank/DDBJ whole genome shotgun (WGS) entry which is preliminary data.</text>
</comment>
<dbReference type="Pfam" id="PF00122">
    <property type="entry name" value="E1-E2_ATPase"/>
    <property type="match status" value="1"/>
</dbReference>
<dbReference type="SUPFAM" id="SSF81653">
    <property type="entry name" value="Calcium ATPase, transduction domain A"/>
    <property type="match status" value="1"/>
</dbReference>
<evidence type="ECO:0000259" key="12">
    <source>
        <dbReference type="Pfam" id="PF00122"/>
    </source>
</evidence>
<dbReference type="InterPro" id="IPR001757">
    <property type="entry name" value="P_typ_ATPase"/>
</dbReference>
<keyword evidence="3 11" id="KW-0812">Transmembrane</keyword>
<dbReference type="InterPro" id="IPR023299">
    <property type="entry name" value="ATPase_P-typ_cyto_dom_N"/>
</dbReference>
<dbReference type="InterPro" id="IPR023298">
    <property type="entry name" value="ATPase_P-typ_TM_dom_sf"/>
</dbReference>
<dbReference type="NCBIfam" id="TIGR01494">
    <property type="entry name" value="ATPase_P-type"/>
    <property type="match status" value="2"/>
</dbReference>
<dbReference type="PANTHER" id="PTHR43079">
    <property type="entry name" value="PROBABLE CADMIUM/ZINC-TRANSPORTING ATPASE HMA1"/>
    <property type="match status" value="1"/>
</dbReference>
<dbReference type="Proteomes" id="UP001300502">
    <property type="component" value="Unassembled WGS sequence"/>
</dbReference>
<dbReference type="Pfam" id="PF00702">
    <property type="entry name" value="Hydrolase"/>
    <property type="match status" value="1"/>
</dbReference>
<feature type="transmembrane region" description="Helical" evidence="11">
    <location>
        <begin position="148"/>
        <end position="167"/>
    </location>
</feature>
<evidence type="ECO:0000256" key="10">
    <source>
        <dbReference type="ARBA" id="ARBA00023136"/>
    </source>
</evidence>
<feature type="domain" description="P-type ATPase A" evidence="12">
    <location>
        <begin position="275"/>
        <end position="358"/>
    </location>
</feature>
<dbReference type="Gene3D" id="3.40.50.1000">
    <property type="entry name" value="HAD superfamily/HAD-like"/>
    <property type="match status" value="1"/>
</dbReference>
<feature type="transmembrane region" description="Helical" evidence="11">
    <location>
        <begin position="172"/>
        <end position="190"/>
    </location>
</feature>
<accession>A0AAV9IF78</accession>
<evidence type="ECO:0000256" key="4">
    <source>
        <dbReference type="ARBA" id="ARBA00022723"/>
    </source>
</evidence>
<keyword evidence="8" id="KW-1278">Translocase</keyword>
<dbReference type="GO" id="GO:0005524">
    <property type="term" value="F:ATP binding"/>
    <property type="evidence" value="ECO:0007669"/>
    <property type="project" value="UniProtKB-KW"/>
</dbReference>
<feature type="transmembrane region" description="Helical" evidence="11">
    <location>
        <begin position="802"/>
        <end position="825"/>
    </location>
</feature>
<dbReference type="AlphaFoldDB" id="A0AAV9IF78"/>
<dbReference type="InterPro" id="IPR044492">
    <property type="entry name" value="P_typ_ATPase_HD_dom"/>
</dbReference>